<comment type="caution">
    <text evidence="1">The sequence shown here is derived from an EMBL/GenBank/DDBJ whole genome shotgun (WGS) entry which is preliminary data.</text>
</comment>
<gene>
    <name evidence="1" type="ORF">B296_00027861</name>
</gene>
<dbReference type="EMBL" id="AMZH03002855">
    <property type="protein sequence ID" value="RRT74183.1"/>
    <property type="molecule type" value="Genomic_DNA"/>
</dbReference>
<sequence>MVGCTGATVIQEGIFRIINAAGILLAAEWGYVLATTVEGGAERSGWWTPWRTHQLRPPFLIIRSMDGDRAPPLHSIVGVSTNVWIHVQSPRCCLSTAVHVGREVFTGRQSVEFLSEGSIAEADASSPSSFIHSFISLARTERMQCFPELVGDDFCFTFRVKVISGRGDELGLCLVASGEASGKKKLRDTLVSVKPSPTGSASAVVSVRSQGAALWNCGRTRVGSGGRL</sequence>
<accession>A0A427AD73</accession>
<organism evidence="1 2">
    <name type="scientific">Ensete ventricosum</name>
    <name type="common">Abyssinian banana</name>
    <name type="synonym">Musa ensete</name>
    <dbReference type="NCBI Taxonomy" id="4639"/>
    <lineage>
        <taxon>Eukaryota</taxon>
        <taxon>Viridiplantae</taxon>
        <taxon>Streptophyta</taxon>
        <taxon>Embryophyta</taxon>
        <taxon>Tracheophyta</taxon>
        <taxon>Spermatophyta</taxon>
        <taxon>Magnoliopsida</taxon>
        <taxon>Liliopsida</taxon>
        <taxon>Zingiberales</taxon>
        <taxon>Musaceae</taxon>
        <taxon>Ensete</taxon>
    </lineage>
</organism>
<name>A0A427AD73_ENSVE</name>
<evidence type="ECO:0000313" key="2">
    <source>
        <dbReference type="Proteomes" id="UP000287651"/>
    </source>
</evidence>
<evidence type="ECO:0000313" key="1">
    <source>
        <dbReference type="EMBL" id="RRT74183.1"/>
    </source>
</evidence>
<proteinExistence type="predicted"/>
<dbReference type="AlphaFoldDB" id="A0A427AD73"/>
<reference evidence="1 2" key="1">
    <citation type="journal article" date="2014" name="Agronomy (Basel)">
        <title>A Draft Genome Sequence for Ensete ventricosum, the Drought-Tolerant Tree Against Hunger.</title>
        <authorList>
            <person name="Harrison J."/>
            <person name="Moore K.A."/>
            <person name="Paszkiewicz K."/>
            <person name="Jones T."/>
            <person name="Grant M."/>
            <person name="Ambacheew D."/>
            <person name="Muzemil S."/>
            <person name="Studholme D.J."/>
        </authorList>
    </citation>
    <scope>NUCLEOTIDE SEQUENCE [LARGE SCALE GENOMIC DNA]</scope>
</reference>
<protein>
    <submittedName>
        <fullName evidence="1">Uncharacterized protein</fullName>
    </submittedName>
</protein>
<dbReference type="Proteomes" id="UP000287651">
    <property type="component" value="Unassembled WGS sequence"/>
</dbReference>